<dbReference type="InterPro" id="IPR023616">
    <property type="entry name" value="Cyt_c_oxase-like_su1_dom"/>
</dbReference>
<dbReference type="InterPro" id="IPR036927">
    <property type="entry name" value="Cyt_c_oxase-like_su1_sf"/>
</dbReference>
<keyword evidence="1" id="KW-0472">Membrane</keyword>
<dbReference type="GO" id="GO:0020037">
    <property type="term" value="F:heme binding"/>
    <property type="evidence" value="ECO:0007669"/>
    <property type="project" value="InterPro"/>
</dbReference>
<feature type="non-terminal residue" evidence="3">
    <location>
        <position position="1"/>
    </location>
</feature>
<dbReference type="GO" id="GO:0009060">
    <property type="term" value="P:aerobic respiration"/>
    <property type="evidence" value="ECO:0007669"/>
    <property type="project" value="InterPro"/>
</dbReference>
<dbReference type="SUPFAM" id="SSF81442">
    <property type="entry name" value="Cytochrome c oxidase subunit I-like"/>
    <property type="match status" value="1"/>
</dbReference>
<evidence type="ECO:0000313" key="3">
    <source>
        <dbReference type="EMBL" id="EQD55877.1"/>
    </source>
</evidence>
<dbReference type="Pfam" id="PF00115">
    <property type="entry name" value="COX1"/>
    <property type="match status" value="1"/>
</dbReference>
<feature type="transmembrane region" description="Helical" evidence="1">
    <location>
        <begin position="62"/>
        <end position="84"/>
    </location>
</feature>
<evidence type="ECO:0000259" key="2">
    <source>
        <dbReference type="PROSITE" id="PS50855"/>
    </source>
</evidence>
<dbReference type="AlphaFoldDB" id="T1AFC6"/>
<dbReference type="PROSITE" id="PS50855">
    <property type="entry name" value="COX1"/>
    <property type="match status" value="1"/>
</dbReference>
<feature type="domain" description="Cytochrome oxidase subunit I profile" evidence="2">
    <location>
        <begin position="1"/>
        <end position="87"/>
    </location>
</feature>
<name>T1AFC6_9ZZZZ</name>
<protein>
    <submittedName>
        <fullName evidence="3">Cytochrome c oxidase subunit I</fullName>
        <ecNumber evidence="3">1.7.2.5</ecNumber>
    </submittedName>
</protein>
<sequence>IRTELLNPTTHVFGPGTYIEIVSEHGTIMMMMATSIVVGPLGNYFVPLMIGSRRMAFPRIEAFSFWIFMAGYAVIFSALPYGGFTTG</sequence>
<gene>
    <name evidence="3" type="ORF">B1A_11756</name>
</gene>
<accession>T1AFC6</accession>
<dbReference type="GO" id="GO:0015990">
    <property type="term" value="P:electron transport coupled proton transport"/>
    <property type="evidence" value="ECO:0007669"/>
    <property type="project" value="TreeGrafter"/>
</dbReference>
<dbReference type="InterPro" id="IPR000883">
    <property type="entry name" value="Cyt_C_Oxase_1"/>
</dbReference>
<reference evidence="3" key="2">
    <citation type="journal article" date="2014" name="ISME J.">
        <title>Microbial stratification in low pH oxic and suboxic macroscopic growths along an acid mine drainage.</title>
        <authorList>
            <person name="Mendez-Garcia C."/>
            <person name="Mesa V."/>
            <person name="Sprenger R.R."/>
            <person name="Richter M."/>
            <person name="Diez M.S."/>
            <person name="Solano J."/>
            <person name="Bargiela R."/>
            <person name="Golyshina O.V."/>
            <person name="Manteca A."/>
            <person name="Ramos J.L."/>
            <person name="Gallego J.R."/>
            <person name="Llorente I."/>
            <person name="Martins Dos Santos V.A."/>
            <person name="Jensen O.N."/>
            <person name="Pelaez A.I."/>
            <person name="Sanchez J."/>
            <person name="Ferrer M."/>
        </authorList>
    </citation>
    <scope>NUCLEOTIDE SEQUENCE</scope>
</reference>
<reference evidence="3" key="1">
    <citation type="submission" date="2013-08" db="EMBL/GenBank/DDBJ databases">
        <authorList>
            <person name="Mendez C."/>
            <person name="Richter M."/>
            <person name="Ferrer M."/>
            <person name="Sanchez J."/>
        </authorList>
    </citation>
    <scope>NUCLEOTIDE SEQUENCE</scope>
</reference>
<comment type="caution">
    <text evidence="3">The sequence shown here is derived from an EMBL/GenBank/DDBJ whole genome shotgun (WGS) entry which is preliminary data.</text>
</comment>
<proteinExistence type="predicted"/>
<dbReference type="GO" id="GO:0016020">
    <property type="term" value="C:membrane"/>
    <property type="evidence" value="ECO:0007669"/>
    <property type="project" value="InterPro"/>
</dbReference>
<keyword evidence="3" id="KW-0560">Oxidoreductase</keyword>
<organism evidence="3">
    <name type="scientific">mine drainage metagenome</name>
    <dbReference type="NCBI Taxonomy" id="410659"/>
    <lineage>
        <taxon>unclassified sequences</taxon>
        <taxon>metagenomes</taxon>
        <taxon>ecological metagenomes</taxon>
    </lineage>
</organism>
<dbReference type="EMBL" id="AUZX01008446">
    <property type="protein sequence ID" value="EQD55877.1"/>
    <property type="molecule type" value="Genomic_DNA"/>
</dbReference>
<evidence type="ECO:0000256" key="1">
    <source>
        <dbReference type="SAM" id="Phobius"/>
    </source>
</evidence>
<keyword evidence="1" id="KW-1133">Transmembrane helix</keyword>
<dbReference type="Gene3D" id="1.20.210.10">
    <property type="entry name" value="Cytochrome c oxidase-like, subunit I domain"/>
    <property type="match status" value="1"/>
</dbReference>
<dbReference type="GO" id="GO:0004129">
    <property type="term" value="F:cytochrome-c oxidase activity"/>
    <property type="evidence" value="ECO:0007669"/>
    <property type="project" value="InterPro"/>
</dbReference>
<dbReference type="PRINTS" id="PR01165">
    <property type="entry name" value="CYCOXIDASEI"/>
</dbReference>
<keyword evidence="1" id="KW-0812">Transmembrane</keyword>
<dbReference type="EC" id="1.7.2.5" evidence="3"/>
<dbReference type="PANTHER" id="PTHR10422:SF18">
    <property type="entry name" value="CYTOCHROME C OXIDASE SUBUNIT 1"/>
    <property type="match status" value="1"/>
</dbReference>
<dbReference type="PANTHER" id="PTHR10422">
    <property type="entry name" value="CYTOCHROME C OXIDASE SUBUNIT 1"/>
    <property type="match status" value="1"/>
</dbReference>
<dbReference type="GO" id="GO:0016966">
    <property type="term" value="F:nitric oxide reductase activity"/>
    <property type="evidence" value="ECO:0007669"/>
    <property type="project" value="UniProtKB-EC"/>
</dbReference>
<dbReference type="GO" id="GO:0022904">
    <property type="term" value="P:respiratory electron transport chain"/>
    <property type="evidence" value="ECO:0007669"/>
    <property type="project" value="TreeGrafter"/>
</dbReference>
<feature type="transmembrane region" description="Helical" evidence="1">
    <location>
        <begin position="28"/>
        <end position="50"/>
    </location>
</feature>